<evidence type="ECO:0000313" key="3">
    <source>
        <dbReference type="EMBL" id="SFU90266.1"/>
    </source>
</evidence>
<feature type="signal peptide" evidence="2">
    <location>
        <begin position="1"/>
        <end position="20"/>
    </location>
</feature>
<gene>
    <name evidence="3" type="ORF">SAMN04487941_3193</name>
</gene>
<keyword evidence="2" id="KW-0732">Signal</keyword>
<dbReference type="AlphaFoldDB" id="A0A1I7JYL1"/>
<dbReference type="Proteomes" id="UP000182491">
    <property type="component" value="Unassembled WGS sequence"/>
</dbReference>
<proteinExistence type="predicted"/>
<evidence type="ECO:0000256" key="1">
    <source>
        <dbReference type="SAM" id="MobiDB-lite"/>
    </source>
</evidence>
<organism evidence="3 4">
    <name type="scientific">Pontibacter akesuensis</name>
    <dbReference type="NCBI Taxonomy" id="388950"/>
    <lineage>
        <taxon>Bacteria</taxon>
        <taxon>Pseudomonadati</taxon>
        <taxon>Bacteroidota</taxon>
        <taxon>Cytophagia</taxon>
        <taxon>Cytophagales</taxon>
        <taxon>Hymenobacteraceae</taxon>
        <taxon>Pontibacter</taxon>
    </lineage>
</organism>
<name>A0A1I7JYL1_9BACT</name>
<sequence length="269" mass="28585">MKNKYFILSAFLLLAFPALSQTKHYSKLEIKSKEVFEVGPDNMLVVDTLIMHDKSTIKFSPETLGILKAKVVSVGKNCTISSRGEKGEDAKSALPDKPDLHGTPGQNGGNLQLDMHFASLGSLTIDSRGGKGGDGYDGKNGKRGTADQMSTKSEKSSGGKAINVPYMILGVPGTNGTNATSGRSGGNGGDIQLTYSTADFIPIFNIFDSPNRNNSIYMLYSAGEMGRNGKPGKGGINSWDGELVLIDKQTAVDGTVKLLKEDDASVRDN</sequence>
<accession>A0A1I7JYL1</accession>
<feature type="chain" id="PRO_5010220735" description="Collagen triple helix repeat-containing protein" evidence="2">
    <location>
        <begin position="21"/>
        <end position="269"/>
    </location>
</feature>
<keyword evidence="4" id="KW-1185">Reference proteome</keyword>
<feature type="compositionally biased region" description="Basic and acidic residues" evidence="1">
    <location>
        <begin position="83"/>
        <end position="100"/>
    </location>
</feature>
<evidence type="ECO:0000256" key="2">
    <source>
        <dbReference type="SAM" id="SignalP"/>
    </source>
</evidence>
<feature type="compositionally biased region" description="Basic and acidic residues" evidence="1">
    <location>
        <begin position="128"/>
        <end position="140"/>
    </location>
</feature>
<dbReference type="OrthoDB" id="853465at2"/>
<feature type="region of interest" description="Disordered" evidence="1">
    <location>
        <begin position="82"/>
        <end position="111"/>
    </location>
</feature>
<dbReference type="STRING" id="388950.GCA_001611675_00774"/>
<feature type="region of interest" description="Disordered" evidence="1">
    <location>
        <begin position="126"/>
        <end position="159"/>
    </location>
</feature>
<protein>
    <recommendedName>
        <fullName evidence="5">Collagen triple helix repeat-containing protein</fullName>
    </recommendedName>
</protein>
<reference evidence="4" key="1">
    <citation type="submission" date="2016-10" db="EMBL/GenBank/DDBJ databases">
        <authorList>
            <person name="Varghese N."/>
        </authorList>
    </citation>
    <scope>NUCLEOTIDE SEQUENCE [LARGE SCALE GENOMIC DNA]</scope>
    <source>
        <strain evidence="4">DSM 18820</strain>
    </source>
</reference>
<dbReference type="EMBL" id="FPCA01000004">
    <property type="protein sequence ID" value="SFU90266.1"/>
    <property type="molecule type" value="Genomic_DNA"/>
</dbReference>
<dbReference type="RefSeq" id="WP_068836947.1">
    <property type="nucleotide sequence ID" value="NZ_BMXC01000004.1"/>
</dbReference>
<evidence type="ECO:0000313" key="4">
    <source>
        <dbReference type="Proteomes" id="UP000182491"/>
    </source>
</evidence>
<evidence type="ECO:0008006" key="5">
    <source>
        <dbReference type="Google" id="ProtNLM"/>
    </source>
</evidence>